<dbReference type="AlphaFoldDB" id="A0A192C8V8"/>
<dbReference type="Gene3D" id="2.60.40.2610">
    <property type="entry name" value="Outer membrane usher protein FimD, plug domain"/>
    <property type="match status" value="1"/>
</dbReference>
<evidence type="ECO:0000256" key="7">
    <source>
        <dbReference type="ARBA" id="ARBA00023136"/>
    </source>
</evidence>
<dbReference type="Pfam" id="PF13953">
    <property type="entry name" value="PapC_C"/>
    <property type="match status" value="1"/>
</dbReference>
<protein>
    <submittedName>
        <fullName evidence="12">YehB</fullName>
    </submittedName>
</protein>
<keyword evidence="8 9" id="KW-0998">Cell outer membrane</keyword>
<dbReference type="Pfam" id="PF00577">
    <property type="entry name" value="Usher"/>
    <property type="match status" value="1"/>
</dbReference>
<reference evidence="12 13" key="1">
    <citation type="submission" date="2016-03" db="EMBL/GenBank/DDBJ databases">
        <title>Genome Sequence and Comparative Pathogenic Determinants of Uropathogenic Escherichia coli O25b:H4, a Clinical Isolate from Saudi Arabia.</title>
        <authorList>
            <person name="Alyamani E.A.J."/>
            <person name="Khiyami M.A."/>
            <person name="Booq R.Y."/>
            <person name="Bahwerth F.S."/>
            <person name="Vaisvil B."/>
            <person name="Schmitt D.P."/>
            <person name="Kapatral V."/>
        </authorList>
    </citation>
    <scope>NUCLEOTIDE SEQUENCE [LARGE SCALE GENOMIC DNA]</scope>
    <source>
        <strain evidence="12 13">O25b:H4</strain>
    </source>
</reference>
<comment type="subcellular location">
    <subcellularLocation>
        <location evidence="1 9">Cell outer membrane</location>
        <topology evidence="1 9">Multi-pass membrane protein</topology>
    </subcellularLocation>
</comment>
<keyword evidence="7 9" id="KW-0472">Membrane</keyword>
<dbReference type="EMBL" id="CP015085">
    <property type="protein sequence ID" value="ANK02335.1"/>
    <property type="molecule type" value="Genomic_DNA"/>
</dbReference>
<evidence type="ECO:0000313" key="12">
    <source>
        <dbReference type="EMBL" id="ANK02335.1"/>
    </source>
</evidence>
<dbReference type="PANTHER" id="PTHR30451:SF3">
    <property type="entry name" value="OUTER MEMBRANE USHER PROTEIN HTRE-RELATED"/>
    <property type="match status" value="1"/>
</dbReference>
<dbReference type="PANTHER" id="PTHR30451">
    <property type="entry name" value="OUTER MEMBRANE USHER PROTEIN"/>
    <property type="match status" value="1"/>
</dbReference>
<dbReference type="NCBIfam" id="NF011763">
    <property type="entry name" value="PRK15217.1"/>
    <property type="match status" value="1"/>
</dbReference>
<keyword evidence="3 9" id="KW-0813">Transport</keyword>
<dbReference type="Gene3D" id="2.60.40.2070">
    <property type="match status" value="1"/>
</dbReference>
<evidence type="ECO:0000256" key="3">
    <source>
        <dbReference type="ARBA" id="ARBA00022448"/>
    </source>
</evidence>
<dbReference type="Gene3D" id="2.60.40.3110">
    <property type="match status" value="1"/>
</dbReference>
<proteinExistence type="inferred from homology"/>
<dbReference type="FunFam" id="2.60.40.3110:FF:000001">
    <property type="entry name" value="Putative fimbrial outer membrane usher"/>
    <property type="match status" value="1"/>
</dbReference>
<feature type="domain" description="PapC N-terminal" evidence="11">
    <location>
        <begin position="31"/>
        <end position="166"/>
    </location>
</feature>
<keyword evidence="4" id="KW-1134">Transmembrane beta strand</keyword>
<sequence>MQELPMLRMTPLASAIVALLIGIEAYAAEETFDTHFMIGGMKDQQVANIRLDDNQPLPGQYDIDIYVNKQWRGKYEIIVKDNPQETCLSREMIKRLGINTDNFASGKQCLTFKQLIQGGSYTWDIGVFRLDFSVPQAWVEELEIGYVPPENWERGINAFYTSYYMSQYYSDYKASGNSKSTYVRFNSGLNLLGWQLHSDASFSKTNNNPGVWKSNTLYLERGFAQLLGTLRVGDMYTSSDIFDSVRFSGVRLFRDMQMLPNSKQNFTPRVQGIAQSNALVTIEQNGFVVYQKEVPPGPFAITDLQLAGGGADLDVSVKEADGSVTTYLVPYAAVPNMLQPGVSKYDFAAGRSHIEGASKQSDFVQAGYQYGFNNLLTLYGGSMVANNYYAFTLGTGWNTRFGAISVDATKSHSKQDNGDVFDGQSYQIAYNKFVSQTSTRFGLAAWRYSSRDYRTFNDHVWANNKDNYRRDENDIYDIADYYQNDFGRKNSFSANMSQSLPEGWGSVSLSTLWRDYWGRSGSSKDYQLSYSNNLRRISYTLAASHAYDENHHEEKRFNIFISIPFDWGDDVTTPRRQIYMSNSTTFDDQGVASNNTGLSGTVGSRDQFNYGVNLSYQYQGNETTAGANLTWNAPVATVNGSYSQSSAYRQAGASVSGGIVAWSGGVNLANRLSETFAVMNAPGIKDAYVNGQKYRTTNRNGVVVYDGMTPYRENYLMLDVSQSDSEAELRGNRKIAAPYRGAVVLVNFDTDQRKPWFIKALRADGQPLTFGYEVNDIHGHNIGVVGQGSQLFIRTNEVPPSVNVAIDKQQGLSCTITFGKEIDESKNYICQ</sequence>
<dbReference type="GO" id="GO:0009279">
    <property type="term" value="C:cell outer membrane"/>
    <property type="evidence" value="ECO:0007669"/>
    <property type="project" value="UniProtKB-SubCell"/>
</dbReference>
<dbReference type="FunFam" id="2.60.40.2070:FF:000002">
    <property type="entry name" value="Fimbrial outer membrane usher protein"/>
    <property type="match status" value="1"/>
</dbReference>
<evidence type="ECO:0000259" key="10">
    <source>
        <dbReference type="Pfam" id="PF13953"/>
    </source>
</evidence>
<dbReference type="PROSITE" id="PS01151">
    <property type="entry name" value="FIMBRIAL_USHER"/>
    <property type="match status" value="1"/>
</dbReference>
<organism evidence="12 13">
    <name type="scientific">Escherichia coli O25b:H4</name>
    <dbReference type="NCBI Taxonomy" id="941280"/>
    <lineage>
        <taxon>Bacteria</taxon>
        <taxon>Pseudomonadati</taxon>
        <taxon>Pseudomonadota</taxon>
        <taxon>Gammaproteobacteria</taxon>
        <taxon>Enterobacterales</taxon>
        <taxon>Enterobacteriaceae</taxon>
        <taxon>Escherichia</taxon>
    </lineage>
</organism>
<comment type="similarity">
    <text evidence="2 9">Belongs to the fimbrial export usher family.</text>
</comment>
<evidence type="ECO:0000256" key="4">
    <source>
        <dbReference type="ARBA" id="ARBA00022452"/>
    </source>
</evidence>
<dbReference type="InterPro" id="IPR018030">
    <property type="entry name" value="Fimbrial_membr_usher_CS"/>
</dbReference>
<keyword evidence="6" id="KW-0732">Signal</keyword>
<gene>
    <name evidence="12" type="ORF">WLH_01074</name>
</gene>
<evidence type="ECO:0000256" key="8">
    <source>
        <dbReference type="ARBA" id="ARBA00023237"/>
    </source>
</evidence>
<dbReference type="GO" id="GO:0009297">
    <property type="term" value="P:pilus assembly"/>
    <property type="evidence" value="ECO:0007669"/>
    <property type="project" value="InterPro"/>
</dbReference>
<dbReference type="Pfam" id="PF13954">
    <property type="entry name" value="PapC_N"/>
    <property type="match status" value="1"/>
</dbReference>
<dbReference type="PATRIC" id="fig|941280.3.peg.1062"/>
<dbReference type="Proteomes" id="UP000183316">
    <property type="component" value="Chromosome"/>
</dbReference>
<evidence type="ECO:0000256" key="6">
    <source>
        <dbReference type="ARBA" id="ARBA00022729"/>
    </source>
</evidence>
<evidence type="ECO:0000313" key="13">
    <source>
        <dbReference type="Proteomes" id="UP000183316"/>
    </source>
</evidence>
<dbReference type="InterPro" id="IPR025949">
    <property type="entry name" value="PapC-like_C"/>
</dbReference>
<feature type="domain" description="PapC-like C-terminal" evidence="10">
    <location>
        <begin position="758"/>
        <end position="818"/>
    </location>
</feature>
<dbReference type="InterPro" id="IPR037224">
    <property type="entry name" value="PapC_N_sf"/>
</dbReference>
<dbReference type="InterPro" id="IPR025885">
    <property type="entry name" value="PapC_N"/>
</dbReference>
<evidence type="ECO:0000256" key="9">
    <source>
        <dbReference type="RuleBase" id="RU003884"/>
    </source>
</evidence>
<dbReference type="InterPro" id="IPR043142">
    <property type="entry name" value="PapC-like_C_sf"/>
</dbReference>
<evidence type="ECO:0000256" key="1">
    <source>
        <dbReference type="ARBA" id="ARBA00004571"/>
    </source>
</evidence>
<dbReference type="Gene3D" id="3.10.20.410">
    <property type="match status" value="1"/>
</dbReference>
<evidence type="ECO:0000256" key="2">
    <source>
        <dbReference type="ARBA" id="ARBA00008064"/>
    </source>
</evidence>
<accession>A0A192C8V8</accession>
<keyword evidence="9" id="KW-1029">Fimbrium biogenesis</keyword>
<dbReference type="SUPFAM" id="SSF141729">
    <property type="entry name" value="FimD N-terminal domain-like"/>
    <property type="match status" value="1"/>
</dbReference>
<evidence type="ECO:0000259" key="11">
    <source>
        <dbReference type="Pfam" id="PF13954"/>
    </source>
</evidence>
<dbReference type="InterPro" id="IPR000015">
    <property type="entry name" value="Fimb_usher"/>
</dbReference>
<evidence type="ECO:0000256" key="5">
    <source>
        <dbReference type="ARBA" id="ARBA00022692"/>
    </source>
</evidence>
<keyword evidence="5 9" id="KW-0812">Transmembrane</keyword>
<name>A0A192C8V8_ECO25</name>
<dbReference type="InterPro" id="IPR042186">
    <property type="entry name" value="FimD_plug_dom"/>
</dbReference>
<dbReference type="GO" id="GO:0015473">
    <property type="term" value="F:fimbrial usher porin activity"/>
    <property type="evidence" value="ECO:0007669"/>
    <property type="project" value="InterPro"/>
</dbReference>
<dbReference type="FunFam" id="2.60.40.2610:FF:000001">
    <property type="entry name" value="Outer membrane fimbrial usher protein"/>
    <property type="match status" value="1"/>
</dbReference>